<name>A0A5N1IPD4_9BACT</name>
<protein>
    <submittedName>
        <fullName evidence="2">Antibiotic biosynthesis monooxygenase</fullName>
    </submittedName>
</protein>
<evidence type="ECO:0000313" key="3">
    <source>
        <dbReference type="Proteomes" id="UP000326570"/>
    </source>
</evidence>
<dbReference type="InterPro" id="IPR011008">
    <property type="entry name" value="Dimeric_a/b-barrel"/>
</dbReference>
<keyword evidence="2" id="KW-0560">Oxidoreductase</keyword>
<dbReference type="GO" id="GO:0004497">
    <property type="term" value="F:monooxygenase activity"/>
    <property type="evidence" value="ECO:0007669"/>
    <property type="project" value="UniProtKB-KW"/>
</dbReference>
<organism evidence="2 3">
    <name type="scientific">Adhaeribacter soli</name>
    <dbReference type="NCBI Taxonomy" id="2607655"/>
    <lineage>
        <taxon>Bacteria</taxon>
        <taxon>Pseudomonadati</taxon>
        <taxon>Bacteroidota</taxon>
        <taxon>Cytophagia</taxon>
        <taxon>Cytophagales</taxon>
        <taxon>Hymenobacteraceae</taxon>
        <taxon>Adhaeribacter</taxon>
    </lineage>
</organism>
<dbReference type="InterPro" id="IPR007138">
    <property type="entry name" value="ABM_dom"/>
</dbReference>
<reference evidence="2 3" key="1">
    <citation type="submission" date="2019-09" db="EMBL/GenBank/DDBJ databases">
        <title>Genome sequence of Adhaeribacter sp. M2.</title>
        <authorList>
            <person name="Srinivasan S."/>
        </authorList>
    </citation>
    <scope>NUCLEOTIDE SEQUENCE [LARGE SCALE GENOMIC DNA]</scope>
    <source>
        <strain evidence="2 3">M2</strain>
    </source>
</reference>
<dbReference type="SUPFAM" id="SSF54909">
    <property type="entry name" value="Dimeric alpha+beta barrel"/>
    <property type="match status" value="1"/>
</dbReference>
<sequence>MLIRMVRMVFQPEKVKDFLLVFNDSKDKIRAFEGCRHMELLQDLNDPNIFMTYSYWDSETHLNNYRKSELFGQVWPATKKLFAAPPQAFSVHQITDDLLPDLLKKP</sequence>
<dbReference type="EMBL" id="VTWT01000011">
    <property type="protein sequence ID" value="KAA9325611.1"/>
    <property type="molecule type" value="Genomic_DNA"/>
</dbReference>
<comment type="caution">
    <text evidence="2">The sequence shown here is derived from an EMBL/GenBank/DDBJ whole genome shotgun (WGS) entry which is preliminary data.</text>
</comment>
<proteinExistence type="predicted"/>
<evidence type="ECO:0000259" key="1">
    <source>
        <dbReference type="PROSITE" id="PS51725"/>
    </source>
</evidence>
<dbReference type="PROSITE" id="PS51725">
    <property type="entry name" value="ABM"/>
    <property type="match status" value="1"/>
</dbReference>
<feature type="domain" description="ABM" evidence="1">
    <location>
        <begin position="2"/>
        <end position="92"/>
    </location>
</feature>
<keyword evidence="3" id="KW-1185">Reference proteome</keyword>
<gene>
    <name evidence="2" type="ORF">F0P94_16870</name>
</gene>
<dbReference type="RefSeq" id="WP_150905231.1">
    <property type="nucleotide sequence ID" value="NZ_VTWT01000011.1"/>
</dbReference>
<evidence type="ECO:0000313" key="2">
    <source>
        <dbReference type="EMBL" id="KAA9325611.1"/>
    </source>
</evidence>
<accession>A0A5N1IPD4</accession>
<dbReference type="AlphaFoldDB" id="A0A5N1IPD4"/>
<dbReference type="Proteomes" id="UP000326570">
    <property type="component" value="Unassembled WGS sequence"/>
</dbReference>
<dbReference type="Pfam" id="PF03992">
    <property type="entry name" value="ABM"/>
    <property type="match status" value="1"/>
</dbReference>
<keyword evidence="2" id="KW-0503">Monooxygenase</keyword>
<dbReference type="Gene3D" id="3.30.70.100">
    <property type="match status" value="1"/>
</dbReference>